<dbReference type="Proteomes" id="UP000214588">
    <property type="component" value="Unassembled WGS sequence"/>
</dbReference>
<proteinExistence type="predicted"/>
<comment type="caution">
    <text evidence="1">The sequence shown here is derived from an EMBL/GenBank/DDBJ whole genome shotgun (WGS) entry which is preliminary data.</text>
</comment>
<accession>A0A226BYC3</accession>
<dbReference type="OrthoDB" id="9155749at2"/>
<dbReference type="EMBL" id="NIQC01000024">
    <property type="protein sequence ID" value="OWZ83199.1"/>
    <property type="molecule type" value="Genomic_DNA"/>
</dbReference>
<protein>
    <submittedName>
        <fullName evidence="1">Uncharacterized protein</fullName>
    </submittedName>
</protein>
<reference evidence="1 2" key="1">
    <citation type="submission" date="2017-06" db="EMBL/GenBank/DDBJ databases">
        <title>Draft Genome Sequence of Natranaerobius trueperi halophilic, alkalithermophilic bacteria from soda lakes.</title>
        <authorList>
            <person name="Zhao B."/>
        </authorList>
    </citation>
    <scope>NUCLEOTIDE SEQUENCE [LARGE SCALE GENOMIC DNA]</scope>
    <source>
        <strain evidence="1 2">DSM 18760</strain>
    </source>
</reference>
<sequence>MFKFSLKDALQSSKKPKSRTELNLIAKTFRLENPKLHKKTLSEINLHKVADIIVSRIFRQDRSFVGRNDAVLLQYQGEKHAFNRGLFALIL</sequence>
<dbReference type="RefSeq" id="WP_089024103.1">
    <property type="nucleotide sequence ID" value="NZ_NIQC01000024.1"/>
</dbReference>
<evidence type="ECO:0000313" key="2">
    <source>
        <dbReference type="Proteomes" id="UP000214588"/>
    </source>
</evidence>
<keyword evidence="2" id="KW-1185">Reference proteome</keyword>
<gene>
    <name evidence="1" type="ORF">CDO51_09880</name>
</gene>
<organism evidence="1 2">
    <name type="scientific">Natranaerobius trueperi</name>
    <dbReference type="NCBI Taxonomy" id="759412"/>
    <lineage>
        <taxon>Bacteria</taxon>
        <taxon>Bacillati</taxon>
        <taxon>Bacillota</taxon>
        <taxon>Clostridia</taxon>
        <taxon>Natranaerobiales</taxon>
        <taxon>Natranaerobiaceae</taxon>
        <taxon>Natranaerobius</taxon>
    </lineage>
</organism>
<evidence type="ECO:0000313" key="1">
    <source>
        <dbReference type="EMBL" id="OWZ83199.1"/>
    </source>
</evidence>
<name>A0A226BYC3_9FIRM</name>
<dbReference type="AlphaFoldDB" id="A0A226BYC3"/>